<evidence type="ECO:0000313" key="2">
    <source>
        <dbReference type="EMBL" id="MFB9470958.1"/>
    </source>
</evidence>
<accession>A0ABV5NKY6</accession>
<gene>
    <name evidence="2" type="ORF">ACFFR3_15655</name>
</gene>
<keyword evidence="1" id="KW-0732">Signal</keyword>
<keyword evidence="3" id="KW-1185">Reference proteome</keyword>
<dbReference type="RefSeq" id="WP_345400840.1">
    <property type="nucleotide sequence ID" value="NZ_BAAAXS010000001.1"/>
</dbReference>
<evidence type="ECO:0000313" key="3">
    <source>
        <dbReference type="Proteomes" id="UP001589568"/>
    </source>
</evidence>
<feature type="signal peptide" evidence="1">
    <location>
        <begin position="1"/>
        <end position="37"/>
    </location>
</feature>
<evidence type="ECO:0000256" key="1">
    <source>
        <dbReference type="SAM" id="SignalP"/>
    </source>
</evidence>
<feature type="chain" id="PRO_5045533428" evidence="1">
    <location>
        <begin position="38"/>
        <end position="137"/>
    </location>
</feature>
<dbReference type="Proteomes" id="UP001589568">
    <property type="component" value="Unassembled WGS sequence"/>
</dbReference>
<comment type="caution">
    <text evidence="2">The sequence shown here is derived from an EMBL/GenBank/DDBJ whole genome shotgun (WGS) entry which is preliminary data.</text>
</comment>
<sequence>MAFTRSATATTVTTVTTVTAVTAAATLTLITPATSFAAASSSAASSSATSSSATAAKQAAAVICPMEVVRSTRRHFPTKTGWGWSNFFRKGSTVRVYQGETRKIADGLVVVKTTTVVGDTRFWVDQRDIARAGACMS</sequence>
<organism evidence="2 3">
    <name type="scientific">Nonomuraea salmonea</name>
    <dbReference type="NCBI Taxonomy" id="46181"/>
    <lineage>
        <taxon>Bacteria</taxon>
        <taxon>Bacillati</taxon>
        <taxon>Actinomycetota</taxon>
        <taxon>Actinomycetes</taxon>
        <taxon>Streptosporangiales</taxon>
        <taxon>Streptosporangiaceae</taxon>
        <taxon>Nonomuraea</taxon>
    </lineage>
</organism>
<protein>
    <submittedName>
        <fullName evidence="2">Uncharacterized protein</fullName>
    </submittedName>
</protein>
<dbReference type="EMBL" id="JBHMCF010000011">
    <property type="protein sequence ID" value="MFB9470958.1"/>
    <property type="molecule type" value="Genomic_DNA"/>
</dbReference>
<proteinExistence type="predicted"/>
<name>A0ABV5NKY6_9ACTN</name>
<reference evidence="2 3" key="1">
    <citation type="submission" date="2024-09" db="EMBL/GenBank/DDBJ databases">
        <authorList>
            <person name="Sun Q."/>
            <person name="Mori K."/>
        </authorList>
    </citation>
    <scope>NUCLEOTIDE SEQUENCE [LARGE SCALE GENOMIC DNA]</scope>
    <source>
        <strain evidence="2 3">JCM 3324</strain>
    </source>
</reference>